<dbReference type="InterPro" id="IPR031357">
    <property type="entry name" value="Stealth_CR3"/>
</dbReference>
<organism evidence="5 6">
    <name type="scientific">Planoprotostelium fungivorum</name>
    <dbReference type="NCBI Taxonomy" id="1890364"/>
    <lineage>
        <taxon>Eukaryota</taxon>
        <taxon>Amoebozoa</taxon>
        <taxon>Evosea</taxon>
        <taxon>Variosea</taxon>
        <taxon>Cavosteliida</taxon>
        <taxon>Cavosteliaceae</taxon>
        <taxon>Planoprotostelium</taxon>
    </lineage>
</organism>
<keyword evidence="6" id="KW-1185">Reference proteome</keyword>
<feature type="non-terminal residue" evidence="5">
    <location>
        <position position="1"/>
    </location>
</feature>
<protein>
    <submittedName>
        <fullName evidence="5">Uncharacterized protein</fullName>
    </submittedName>
</protein>
<dbReference type="Proteomes" id="UP000241769">
    <property type="component" value="Unassembled WGS sequence"/>
</dbReference>
<evidence type="ECO:0000259" key="3">
    <source>
        <dbReference type="Pfam" id="PF11380"/>
    </source>
</evidence>
<dbReference type="PANTHER" id="PTHR24045">
    <property type="match status" value="1"/>
</dbReference>
<gene>
    <name evidence="5" type="ORF">PROFUN_13001</name>
</gene>
<comment type="caution">
    <text evidence="5">The sequence shown here is derived from an EMBL/GenBank/DDBJ whole genome shotgun (WGS) entry which is preliminary data.</text>
</comment>
<dbReference type="AlphaFoldDB" id="A0A2P6N631"/>
<evidence type="ECO:0000259" key="4">
    <source>
        <dbReference type="Pfam" id="PF17102"/>
    </source>
</evidence>
<dbReference type="OrthoDB" id="263283at2759"/>
<dbReference type="EMBL" id="MDYQ01000185">
    <property type="protein sequence ID" value="PRP79403.1"/>
    <property type="molecule type" value="Genomic_DNA"/>
</dbReference>
<dbReference type="PANTHER" id="PTHR24045:SF0">
    <property type="entry name" value="N-ACETYLGLUCOSAMINE-1-PHOSPHOTRANSFERASE SUBUNITS ALPHA_BETA"/>
    <property type="match status" value="1"/>
</dbReference>
<dbReference type="InterPro" id="IPR021520">
    <property type="entry name" value="Stealth_CR2"/>
</dbReference>
<dbReference type="InterPro" id="IPR047141">
    <property type="entry name" value="Stealth"/>
</dbReference>
<accession>A0A2P6N631</accession>
<reference evidence="5 6" key="1">
    <citation type="journal article" date="2018" name="Genome Biol. Evol.">
        <title>Multiple Roots of Fruiting Body Formation in Amoebozoa.</title>
        <authorList>
            <person name="Hillmann F."/>
            <person name="Forbes G."/>
            <person name="Novohradska S."/>
            <person name="Ferling I."/>
            <person name="Riege K."/>
            <person name="Groth M."/>
            <person name="Westermann M."/>
            <person name="Marz M."/>
            <person name="Spaller T."/>
            <person name="Winckler T."/>
            <person name="Schaap P."/>
            <person name="Glockner G."/>
        </authorList>
    </citation>
    <scope>NUCLEOTIDE SEQUENCE [LARGE SCALE GENOMIC DNA]</scope>
    <source>
        <strain evidence="5 6">Jena</strain>
    </source>
</reference>
<proteinExistence type="inferred from homology"/>
<sequence length="458" mass="50125">SVQMNLPWVRNIIIVAADGQRPAWLPTDTSRVVVVPHSKIMPAEHLPTFNSNAIESNLVNIPGLSKRWVLGITNAATDEFRFLYLNDDYFIGRPMSKADFFPDEERHYVFLDREKSGALADVRASALTYSNSYINSVSPSQKNQRRADSHAASPMDLSALKSMYELKGREWEITSSHRFRSSDDLTLVFVYNHFVLENPDHLIGRLPWFLWKWTQVMDFGLTDNLIWDQLLLKVMEYYRPQLFCINDVVRWSHRYPKSREGYTGENLSRGPITPTPFVTLVAHDLFLHQDMSADESNNNNNSVKDIATTVIKDATGVTCAALAGAGTTILGWQTTAWAIGCGATGIAKGSIAASVMGPLTAAGGPLATLQSVGAAGICAAGAGTALATAGVAAGVGGAAYMGYKYYPQINSHILSPAKNSVSNVASSAWSASRDTYDNLPKVPLPQLPPLYQLYSKSE</sequence>
<name>A0A2P6N631_9EUKA</name>
<feature type="domain" description="Stealth protein CR3 conserved region 3" evidence="4">
    <location>
        <begin position="149"/>
        <end position="197"/>
    </location>
</feature>
<evidence type="ECO:0000313" key="6">
    <source>
        <dbReference type="Proteomes" id="UP000241769"/>
    </source>
</evidence>
<evidence type="ECO:0000256" key="1">
    <source>
        <dbReference type="ARBA" id="ARBA00007583"/>
    </source>
</evidence>
<dbReference type="InParanoid" id="A0A2P6N631"/>
<comment type="similarity">
    <text evidence="1">Belongs to the stealth family.</text>
</comment>
<dbReference type="Pfam" id="PF11380">
    <property type="entry name" value="Stealth_CR2"/>
    <property type="match status" value="1"/>
</dbReference>
<evidence type="ECO:0000313" key="5">
    <source>
        <dbReference type="EMBL" id="PRP79403.1"/>
    </source>
</evidence>
<evidence type="ECO:0000256" key="2">
    <source>
        <dbReference type="ARBA" id="ARBA00022679"/>
    </source>
</evidence>
<feature type="domain" description="Stealth protein CR2 conserved region 2" evidence="3">
    <location>
        <begin position="1"/>
        <end position="105"/>
    </location>
</feature>
<dbReference type="GO" id="GO:0016772">
    <property type="term" value="F:transferase activity, transferring phosphorus-containing groups"/>
    <property type="evidence" value="ECO:0007669"/>
    <property type="project" value="InterPro"/>
</dbReference>
<dbReference type="Pfam" id="PF17102">
    <property type="entry name" value="Stealth_CR3"/>
    <property type="match status" value="1"/>
</dbReference>
<dbReference type="GO" id="GO:0005794">
    <property type="term" value="C:Golgi apparatus"/>
    <property type="evidence" value="ECO:0007669"/>
    <property type="project" value="TreeGrafter"/>
</dbReference>
<keyword evidence="2" id="KW-0808">Transferase</keyword>